<dbReference type="EMBL" id="BKCJ010004546">
    <property type="protein sequence ID" value="GEU61680.1"/>
    <property type="molecule type" value="Genomic_DNA"/>
</dbReference>
<evidence type="ECO:0000313" key="2">
    <source>
        <dbReference type="EMBL" id="GEU61680.1"/>
    </source>
</evidence>
<proteinExistence type="predicted"/>
<accession>A0A6L2LKM0</accession>
<dbReference type="AlphaFoldDB" id="A0A6L2LKM0"/>
<evidence type="ECO:0000256" key="1">
    <source>
        <dbReference type="SAM" id="Coils"/>
    </source>
</evidence>
<dbReference type="PANTHER" id="PTHR33067">
    <property type="entry name" value="RNA-DIRECTED DNA POLYMERASE-RELATED"/>
    <property type="match status" value="1"/>
</dbReference>
<dbReference type="CDD" id="cd00303">
    <property type="entry name" value="retropepsin_like"/>
    <property type="match status" value="1"/>
</dbReference>
<dbReference type="Gene3D" id="2.40.70.10">
    <property type="entry name" value="Acid Proteases"/>
    <property type="match status" value="1"/>
</dbReference>
<dbReference type="InterPro" id="IPR021109">
    <property type="entry name" value="Peptidase_aspartic_dom_sf"/>
</dbReference>
<gene>
    <name evidence="2" type="ORF">Tci_033658</name>
</gene>
<organism evidence="2">
    <name type="scientific">Tanacetum cinerariifolium</name>
    <name type="common">Dalmatian daisy</name>
    <name type="synonym">Chrysanthemum cinerariifolium</name>
    <dbReference type="NCBI Taxonomy" id="118510"/>
    <lineage>
        <taxon>Eukaryota</taxon>
        <taxon>Viridiplantae</taxon>
        <taxon>Streptophyta</taxon>
        <taxon>Embryophyta</taxon>
        <taxon>Tracheophyta</taxon>
        <taxon>Spermatophyta</taxon>
        <taxon>Magnoliopsida</taxon>
        <taxon>eudicotyledons</taxon>
        <taxon>Gunneridae</taxon>
        <taxon>Pentapetalae</taxon>
        <taxon>asterids</taxon>
        <taxon>campanulids</taxon>
        <taxon>Asterales</taxon>
        <taxon>Asteraceae</taxon>
        <taxon>Asteroideae</taxon>
        <taxon>Anthemideae</taxon>
        <taxon>Anthemidinae</taxon>
        <taxon>Tanacetum</taxon>
    </lineage>
</organism>
<evidence type="ECO:0008006" key="3">
    <source>
        <dbReference type="Google" id="ProtNLM"/>
    </source>
</evidence>
<name>A0A6L2LKM0_TANCI</name>
<sequence length="286" mass="32937">MEELKVDFCKLNTDDDRRSYYTEGKSIRSSKIDYDKTYTEPINYPTNLKDKYEQCLKESGKRQAIHNEWMKKIMISIDLCLKNHDSSIRRLEQKVNHLTQLISTQNLKHTLRPKTETFGEKVKRRILEENKEPTHDNPKQQLQKVVSHEIKELPAHYSVSLQNKLPPKETDPGSFILPCVIRNHSMSNALADLGVGISVMPYSLFKRLGLGSLNPIKITIEMADRSMQYLKGIKENVLVKISNLVFPVDFVVLDIMEDENSPIILGRPMLATTHTKIDVYGKKISL</sequence>
<reference evidence="2" key="1">
    <citation type="journal article" date="2019" name="Sci. Rep.">
        <title>Draft genome of Tanacetum cinerariifolium, the natural source of mosquito coil.</title>
        <authorList>
            <person name="Yamashiro T."/>
            <person name="Shiraishi A."/>
            <person name="Satake H."/>
            <person name="Nakayama K."/>
        </authorList>
    </citation>
    <scope>NUCLEOTIDE SEQUENCE</scope>
</reference>
<keyword evidence="1" id="KW-0175">Coiled coil</keyword>
<protein>
    <recommendedName>
        <fullName evidence="3">Reverse transcriptase domain-containing protein</fullName>
    </recommendedName>
</protein>
<feature type="coiled-coil region" evidence="1">
    <location>
        <begin position="81"/>
        <end position="108"/>
    </location>
</feature>
<dbReference type="PANTHER" id="PTHR33067:SF9">
    <property type="entry name" value="RNA-DIRECTED DNA POLYMERASE"/>
    <property type="match status" value="1"/>
</dbReference>
<comment type="caution">
    <text evidence="2">The sequence shown here is derived from an EMBL/GenBank/DDBJ whole genome shotgun (WGS) entry which is preliminary data.</text>
</comment>